<evidence type="ECO:0000256" key="5">
    <source>
        <dbReference type="ARBA" id="ARBA00019824"/>
    </source>
</evidence>
<dbReference type="EMBL" id="LSBJ02000004">
    <property type="protein sequence ID" value="OAQ66505.1"/>
    <property type="molecule type" value="Genomic_DNA"/>
</dbReference>
<dbReference type="Pfam" id="PF16575">
    <property type="entry name" value="CLP1_P"/>
    <property type="match status" value="1"/>
</dbReference>
<feature type="compositionally biased region" description="Acidic residues" evidence="12">
    <location>
        <begin position="672"/>
        <end position="684"/>
    </location>
</feature>
<evidence type="ECO:0000256" key="10">
    <source>
        <dbReference type="ARBA" id="ARBA00022840"/>
    </source>
</evidence>
<feature type="compositionally biased region" description="Basic and acidic residues" evidence="12">
    <location>
        <begin position="661"/>
        <end position="671"/>
    </location>
</feature>
<dbReference type="GO" id="GO:0005524">
    <property type="term" value="F:ATP binding"/>
    <property type="evidence" value="ECO:0007669"/>
    <property type="project" value="UniProtKB-KW"/>
</dbReference>
<dbReference type="PANTHER" id="PTHR12755:SF3">
    <property type="entry name" value="POLYNUCLEOTIDE 5'-HYDROXYL-KINASE NOL9"/>
    <property type="match status" value="1"/>
</dbReference>
<organism evidence="14 15">
    <name type="scientific">Pochonia chlamydosporia 170</name>
    <dbReference type="NCBI Taxonomy" id="1380566"/>
    <lineage>
        <taxon>Eukaryota</taxon>
        <taxon>Fungi</taxon>
        <taxon>Dikarya</taxon>
        <taxon>Ascomycota</taxon>
        <taxon>Pezizomycotina</taxon>
        <taxon>Sordariomycetes</taxon>
        <taxon>Hypocreomycetidae</taxon>
        <taxon>Hypocreales</taxon>
        <taxon>Clavicipitaceae</taxon>
        <taxon>Pochonia</taxon>
    </lineage>
</organism>
<dbReference type="SUPFAM" id="SSF52540">
    <property type="entry name" value="P-loop containing nucleoside triphosphate hydrolases"/>
    <property type="match status" value="1"/>
</dbReference>
<keyword evidence="7" id="KW-0808">Transferase</keyword>
<evidence type="ECO:0000256" key="6">
    <source>
        <dbReference type="ARBA" id="ARBA00022552"/>
    </source>
</evidence>
<keyword evidence="15" id="KW-1185">Reference proteome</keyword>
<comment type="function">
    <text evidence="1">Polynucleotide 5'-kinase involved in rRNA processing.</text>
</comment>
<evidence type="ECO:0000313" key="15">
    <source>
        <dbReference type="Proteomes" id="UP000078397"/>
    </source>
</evidence>
<feature type="region of interest" description="Disordered" evidence="12">
    <location>
        <begin position="661"/>
        <end position="687"/>
    </location>
</feature>
<evidence type="ECO:0000256" key="7">
    <source>
        <dbReference type="ARBA" id="ARBA00022679"/>
    </source>
</evidence>
<evidence type="ECO:0000256" key="1">
    <source>
        <dbReference type="ARBA" id="ARBA00003798"/>
    </source>
</evidence>
<accession>A0A179FLJ1</accession>
<feature type="compositionally biased region" description="Low complexity" evidence="12">
    <location>
        <begin position="18"/>
        <end position="41"/>
    </location>
</feature>
<dbReference type="GO" id="GO:0000448">
    <property type="term" value="P:cleavage in ITS2 between 5.8S rRNA and LSU-rRNA of tricistronic rRNA transcript (SSU-rRNA, 5.8S rRNA, LSU-rRNA)"/>
    <property type="evidence" value="ECO:0007669"/>
    <property type="project" value="TreeGrafter"/>
</dbReference>
<reference evidence="14 15" key="1">
    <citation type="journal article" date="2016" name="PLoS Pathog.">
        <title>Biosynthesis of antibiotic leucinostatins in bio-control fungus Purpureocillium lilacinum and their inhibition on phytophthora revealed by genome mining.</title>
        <authorList>
            <person name="Wang G."/>
            <person name="Liu Z."/>
            <person name="Lin R."/>
            <person name="Li E."/>
            <person name="Mao Z."/>
            <person name="Ling J."/>
            <person name="Yang Y."/>
            <person name="Yin W.B."/>
            <person name="Xie B."/>
        </authorList>
    </citation>
    <scope>NUCLEOTIDE SEQUENCE [LARGE SCALE GENOMIC DNA]</scope>
    <source>
        <strain evidence="14">170</strain>
    </source>
</reference>
<name>A0A179FLJ1_METCM</name>
<evidence type="ECO:0000256" key="9">
    <source>
        <dbReference type="ARBA" id="ARBA00022777"/>
    </source>
</evidence>
<dbReference type="InterPro" id="IPR032319">
    <property type="entry name" value="CLP1_P"/>
</dbReference>
<keyword evidence="11" id="KW-0539">Nucleus</keyword>
<feature type="domain" description="Clp1 P-loop" evidence="13">
    <location>
        <begin position="291"/>
        <end position="484"/>
    </location>
</feature>
<evidence type="ECO:0000256" key="11">
    <source>
        <dbReference type="ARBA" id="ARBA00023242"/>
    </source>
</evidence>
<dbReference type="RefSeq" id="XP_018143592.1">
    <property type="nucleotide sequence ID" value="XM_018286818.1"/>
</dbReference>
<dbReference type="AlphaFoldDB" id="A0A179FLJ1"/>
<proteinExistence type="inferred from homology"/>
<evidence type="ECO:0000256" key="4">
    <source>
        <dbReference type="ARBA" id="ARBA00018706"/>
    </source>
</evidence>
<keyword evidence="9" id="KW-0418">Kinase</keyword>
<evidence type="ECO:0000313" key="14">
    <source>
        <dbReference type="EMBL" id="OAQ66505.1"/>
    </source>
</evidence>
<dbReference type="GeneID" id="28850812"/>
<evidence type="ECO:0000256" key="2">
    <source>
        <dbReference type="ARBA" id="ARBA00004604"/>
    </source>
</evidence>
<dbReference type="Proteomes" id="UP000078397">
    <property type="component" value="Unassembled WGS sequence"/>
</dbReference>
<dbReference type="InterPro" id="IPR045116">
    <property type="entry name" value="Clp1/Grc3"/>
</dbReference>
<evidence type="ECO:0000256" key="12">
    <source>
        <dbReference type="SAM" id="MobiDB-lite"/>
    </source>
</evidence>
<dbReference type="KEGG" id="pchm:VFPPC_08049"/>
<evidence type="ECO:0000259" key="13">
    <source>
        <dbReference type="Pfam" id="PF16575"/>
    </source>
</evidence>
<dbReference type="PANTHER" id="PTHR12755">
    <property type="entry name" value="CLEAVAGE/POLYADENYLATION FACTOR IA SUBUNIT CLP1P"/>
    <property type="match status" value="1"/>
</dbReference>
<dbReference type="GO" id="GO:0051731">
    <property type="term" value="F:polynucleotide 5'-hydroxyl-kinase activity"/>
    <property type="evidence" value="ECO:0007669"/>
    <property type="project" value="InterPro"/>
</dbReference>
<evidence type="ECO:0000256" key="3">
    <source>
        <dbReference type="ARBA" id="ARBA00011003"/>
    </source>
</evidence>
<dbReference type="OrthoDB" id="4054781at2759"/>
<dbReference type="Gene3D" id="3.40.50.300">
    <property type="entry name" value="P-loop containing nucleotide triphosphate hydrolases"/>
    <property type="match status" value="1"/>
</dbReference>
<dbReference type="FunFam" id="3.40.50.300:FF:001156">
    <property type="entry name" value="Polynucleotide 5-hydroxyl-kinase grc3"/>
    <property type="match status" value="1"/>
</dbReference>
<dbReference type="InterPro" id="IPR027417">
    <property type="entry name" value="P-loop_NTPase"/>
</dbReference>
<comment type="similarity">
    <text evidence="3">Belongs to the Clp1 family. NOL9/GRC3 subfamily.</text>
</comment>
<protein>
    <recommendedName>
        <fullName evidence="5">Polynucleotide 5'-hydroxyl-kinase GRC3</fullName>
    </recommendedName>
    <alternativeName>
        <fullName evidence="4">Polynucleotide 5'-hydroxyl-kinase grc3</fullName>
    </alternativeName>
</protein>
<keyword evidence="8" id="KW-0547">Nucleotide-binding</keyword>
<dbReference type="GO" id="GO:0005730">
    <property type="term" value="C:nucleolus"/>
    <property type="evidence" value="ECO:0007669"/>
    <property type="project" value="UniProtKB-SubCell"/>
</dbReference>
<sequence>MSHSKRRKLDGEGPPQSPVSAVSAIAARRRQTASTAQSTSTKGEQAEETFTPSKNSFSALQALKPNRDDTKSPKKVSSHNSQRRNDGHPSTAVEGPKPTSQPQDAKGLDATSPLVSGSTQIISYSSFRLSKSNCRVKSGGIVELRLDESERFVVLGSFGIRVVDGEITLAGATLRAAETVSWVHAPHCLALPVIRTTQETRLELSNDPNLVGLRKLGRLSPLFRRIWNEEGETADGSASREQSFQIIGSSLDAPKRCVIQELVSPPDWNKKLASLLPLSSDERHRTTVVCGPKSSGKSTFSRLLTNRLLTSSSNGQDPVRRVAVLDLDPGQPEYAPTGTLSLVCVSKPNFGAPFTHAAFEDPSNTIMRCHSLASVTPASAPNLFISCAVDLYETYQRSLRSCPLIVNTPGWILGTGLDLLVDLITRIRPAEVIYMSEDGPVDVVDVLKTTSKQSLSLLPSQPSEFASRTAAHFRSMQLMSYFHSHVGLSQKPSDSQRLCWSAHPLSSSRPYEVAYQGNNMGILGILSYDYQSSPDLLAASINGSIVAVVEIEESKAFQPLRRGDESASPNSGSVEISSTLEGLPIISNPNDEALDPRYCKTIGLALIRGIDSKHKSLQVITPTPLAILEQIRLEGRDLVLLHGKFDTPHWAYTEDLYAKSTQDEAPDKDLQITEEDTSEDETEEDTVHVERAEHDLASMVVPWIEILKGNQKRPVGSRVWRVRRDLGRHGTD</sequence>
<comment type="caution">
    <text evidence="14">The sequence shown here is derived from an EMBL/GenBank/DDBJ whole genome shotgun (WGS) entry which is preliminary data.</text>
</comment>
<gene>
    <name evidence="14" type="ORF">VFPPC_08049</name>
</gene>
<evidence type="ECO:0000256" key="8">
    <source>
        <dbReference type="ARBA" id="ARBA00022741"/>
    </source>
</evidence>
<keyword evidence="10" id="KW-0067">ATP-binding</keyword>
<comment type="subcellular location">
    <subcellularLocation>
        <location evidence="2">Nucleus</location>
        <location evidence="2">Nucleolus</location>
    </subcellularLocation>
</comment>
<keyword evidence="6" id="KW-0698">rRNA processing</keyword>
<feature type="compositionally biased region" description="Polar residues" evidence="12">
    <location>
        <begin position="48"/>
        <end position="59"/>
    </location>
</feature>
<feature type="region of interest" description="Disordered" evidence="12">
    <location>
        <begin position="1"/>
        <end position="112"/>
    </location>
</feature>
<dbReference type="STRING" id="1380566.A0A179FLJ1"/>